<dbReference type="Proteomes" id="UP000828390">
    <property type="component" value="Unassembled WGS sequence"/>
</dbReference>
<comment type="caution">
    <text evidence="2">The sequence shown here is derived from an EMBL/GenBank/DDBJ whole genome shotgun (WGS) entry which is preliminary data.</text>
</comment>
<keyword evidence="3" id="KW-1185">Reference proteome</keyword>
<reference evidence="2" key="2">
    <citation type="submission" date="2020-11" db="EMBL/GenBank/DDBJ databases">
        <authorList>
            <person name="McCartney M.A."/>
            <person name="Auch B."/>
            <person name="Kono T."/>
            <person name="Mallez S."/>
            <person name="Becker A."/>
            <person name="Gohl D.M."/>
            <person name="Silverstein K.A.T."/>
            <person name="Koren S."/>
            <person name="Bechman K.B."/>
            <person name="Herman A."/>
            <person name="Abrahante J.E."/>
            <person name="Garbe J."/>
        </authorList>
    </citation>
    <scope>NUCLEOTIDE SEQUENCE</scope>
    <source>
        <strain evidence="2">Duluth1</strain>
        <tissue evidence="2">Whole animal</tissue>
    </source>
</reference>
<dbReference type="AlphaFoldDB" id="A0A9D4FAT7"/>
<name>A0A9D4FAT7_DREPO</name>
<accession>A0A9D4FAT7</accession>
<reference evidence="2" key="1">
    <citation type="journal article" date="2019" name="bioRxiv">
        <title>The Genome of the Zebra Mussel, Dreissena polymorpha: A Resource for Invasive Species Research.</title>
        <authorList>
            <person name="McCartney M.A."/>
            <person name="Auch B."/>
            <person name="Kono T."/>
            <person name="Mallez S."/>
            <person name="Zhang Y."/>
            <person name="Obille A."/>
            <person name="Becker A."/>
            <person name="Abrahante J.E."/>
            <person name="Garbe J."/>
            <person name="Badalamenti J.P."/>
            <person name="Herman A."/>
            <person name="Mangelson H."/>
            <person name="Liachko I."/>
            <person name="Sullivan S."/>
            <person name="Sone E.D."/>
            <person name="Koren S."/>
            <person name="Silverstein K.A.T."/>
            <person name="Beckman K.B."/>
            <person name="Gohl D.M."/>
        </authorList>
    </citation>
    <scope>NUCLEOTIDE SEQUENCE</scope>
    <source>
        <strain evidence="2">Duluth1</strain>
        <tissue evidence="2">Whole animal</tissue>
    </source>
</reference>
<feature type="region of interest" description="Disordered" evidence="1">
    <location>
        <begin position="100"/>
        <end position="137"/>
    </location>
</feature>
<gene>
    <name evidence="2" type="ORF">DPMN_147917</name>
</gene>
<feature type="compositionally biased region" description="Basic and acidic residues" evidence="1">
    <location>
        <begin position="100"/>
        <end position="109"/>
    </location>
</feature>
<dbReference type="EMBL" id="JAIWYP010000007">
    <property type="protein sequence ID" value="KAH3794384.1"/>
    <property type="molecule type" value="Genomic_DNA"/>
</dbReference>
<evidence type="ECO:0000313" key="3">
    <source>
        <dbReference type="Proteomes" id="UP000828390"/>
    </source>
</evidence>
<evidence type="ECO:0000256" key="1">
    <source>
        <dbReference type="SAM" id="MobiDB-lite"/>
    </source>
</evidence>
<protein>
    <submittedName>
        <fullName evidence="2">Uncharacterized protein</fullName>
    </submittedName>
</protein>
<feature type="compositionally biased region" description="Basic and acidic residues" evidence="1">
    <location>
        <begin position="122"/>
        <end position="137"/>
    </location>
</feature>
<organism evidence="2 3">
    <name type="scientific">Dreissena polymorpha</name>
    <name type="common">Zebra mussel</name>
    <name type="synonym">Mytilus polymorpha</name>
    <dbReference type="NCBI Taxonomy" id="45954"/>
    <lineage>
        <taxon>Eukaryota</taxon>
        <taxon>Metazoa</taxon>
        <taxon>Spiralia</taxon>
        <taxon>Lophotrochozoa</taxon>
        <taxon>Mollusca</taxon>
        <taxon>Bivalvia</taxon>
        <taxon>Autobranchia</taxon>
        <taxon>Heteroconchia</taxon>
        <taxon>Euheterodonta</taxon>
        <taxon>Imparidentia</taxon>
        <taxon>Neoheterodontei</taxon>
        <taxon>Myida</taxon>
        <taxon>Dreissenoidea</taxon>
        <taxon>Dreissenidae</taxon>
        <taxon>Dreissena</taxon>
    </lineage>
</organism>
<proteinExistence type="predicted"/>
<sequence length="192" mass="21465">METAKKRKMNWSANEINAINSQSLTQRSVEEVKKKLSDIKTDVRQQEIKRLKEARATGGGPAIADPKDWQEKLLSALPKVSIKGFPGIDNFKVQTTFNAEDKELSKESPESSISASTSSKRKNADVEKGSAPEKDEERIFAVEEQTLALKEQTLEIMRQQLQVQADIRDELHNINSFFSSLSNVTTLASCNP</sequence>
<evidence type="ECO:0000313" key="2">
    <source>
        <dbReference type="EMBL" id="KAH3794384.1"/>
    </source>
</evidence>